<feature type="compositionally biased region" description="Low complexity" evidence="6">
    <location>
        <begin position="491"/>
        <end position="504"/>
    </location>
</feature>
<dbReference type="GO" id="GO:0005737">
    <property type="term" value="C:cytoplasm"/>
    <property type="evidence" value="ECO:0007669"/>
    <property type="project" value="TreeGrafter"/>
</dbReference>
<dbReference type="InterPro" id="IPR018327">
    <property type="entry name" value="BHD_2"/>
</dbReference>
<dbReference type="GO" id="GO:0006298">
    <property type="term" value="P:mismatch repair"/>
    <property type="evidence" value="ECO:0007669"/>
    <property type="project" value="TreeGrafter"/>
</dbReference>
<evidence type="ECO:0000256" key="1">
    <source>
        <dbReference type="ARBA" id="ARBA00004123"/>
    </source>
</evidence>
<sequence>MASQDTSICKLQIYFPDWQSLKQFGPVVSEILAFKYSGFGYIDIKNLPSTSYFNGTLLIMQDSCFCARWKARAWNCFCDITARGDRMQEIETSSLAQNVPFQKNLSLCQKKSFYLIDLKNVFKFYLWYVKNTNRKSYVTKEPVFPRDAVKTLRSRNLWEREARSVRTEEEPFKIVKAMPKWDKATRTTITDRPLELFGEWQTEPYEPPVAKDGKVPRNEYGNVELYKQCMMPRGCIQLFIPGLNRLCRKIDIDCAPAMTGFEYHKGGMHPIYEGFIICEEYKDIVLDAWNQEQEILAQKEEEKRQRRIYDNWKRLIKRMLLKERVRERYGKMTPEELEEEELKQLEAEERKREVEKKRIKQSDLDAAVPQDEAESRPQMVTHHVPQFKIDLTCSVVEMAKRSREFSMKSKNSIRKKTVRRKESVKNEKSSTEVSAASDVKAQAEVSTLDSDEEEEDPEEKKARIRSILNWGKEITANPELSEDSDNENSKDSSSGGLDFSGFLSPKRDSSHPYHSTISKAVSTAKGKLKKQVRKRKKSGLEEAVASDRSTTPEPEMVEHSSKERRQPRRSAIQKKTYKESEEESEADISIDESDCDDKTYNPKKDKFANTKFVETIELSEESD</sequence>
<keyword evidence="4" id="KW-0234">DNA repair</keyword>
<feature type="compositionally biased region" description="Polar residues" evidence="6">
    <location>
        <begin position="512"/>
        <end position="521"/>
    </location>
</feature>
<reference evidence="9 10" key="1">
    <citation type="submission" date="2024-05" db="EMBL/GenBank/DDBJ databases">
        <authorList>
            <person name="Wallberg A."/>
        </authorList>
    </citation>
    <scope>NUCLEOTIDE SEQUENCE [LARGE SCALE GENOMIC DNA]</scope>
</reference>
<evidence type="ECO:0008006" key="11">
    <source>
        <dbReference type="Google" id="ProtNLM"/>
    </source>
</evidence>
<evidence type="ECO:0000256" key="5">
    <source>
        <dbReference type="ARBA" id="ARBA00023242"/>
    </source>
</evidence>
<dbReference type="EMBL" id="CAXKWB010044697">
    <property type="protein sequence ID" value="CAL4161170.1"/>
    <property type="molecule type" value="Genomic_DNA"/>
</dbReference>
<name>A0AAV2S5R0_MEGNR</name>
<dbReference type="InterPro" id="IPR004583">
    <property type="entry name" value="DNA_repair_Rad4"/>
</dbReference>
<evidence type="ECO:0000256" key="3">
    <source>
        <dbReference type="ARBA" id="ARBA00022763"/>
    </source>
</evidence>
<evidence type="ECO:0000256" key="6">
    <source>
        <dbReference type="SAM" id="MobiDB-lite"/>
    </source>
</evidence>
<feature type="domain" description="Rad4 beta-hairpin" evidence="8">
    <location>
        <begin position="215"/>
        <end position="289"/>
    </location>
</feature>
<comment type="caution">
    <text evidence="9">The sequence shown here is derived from an EMBL/GenBank/DDBJ whole genome shotgun (WGS) entry which is preliminary data.</text>
</comment>
<proteinExistence type="inferred from homology"/>
<feature type="region of interest" description="Disordered" evidence="6">
    <location>
        <begin position="352"/>
        <end position="379"/>
    </location>
</feature>
<feature type="compositionally biased region" description="Basic and acidic residues" evidence="6">
    <location>
        <begin position="352"/>
        <end position="363"/>
    </location>
</feature>
<dbReference type="Pfam" id="PF10404">
    <property type="entry name" value="BHD_2"/>
    <property type="match status" value="1"/>
</dbReference>
<evidence type="ECO:0000313" key="10">
    <source>
        <dbReference type="Proteomes" id="UP001497623"/>
    </source>
</evidence>
<evidence type="ECO:0000259" key="8">
    <source>
        <dbReference type="SMART" id="SM01032"/>
    </source>
</evidence>
<dbReference type="InterPro" id="IPR042488">
    <property type="entry name" value="Rad4_BHD3_sf"/>
</dbReference>
<evidence type="ECO:0000256" key="2">
    <source>
        <dbReference type="ARBA" id="ARBA00009525"/>
    </source>
</evidence>
<comment type="similarity">
    <text evidence="2">Belongs to the XPC family.</text>
</comment>
<gene>
    <name evidence="9" type="ORF">MNOR_LOCUS32603</name>
</gene>
<dbReference type="PANTHER" id="PTHR12135">
    <property type="entry name" value="DNA REPAIR PROTEIN XP-C / RAD4"/>
    <property type="match status" value="1"/>
</dbReference>
<organism evidence="9 10">
    <name type="scientific">Meganyctiphanes norvegica</name>
    <name type="common">Northern krill</name>
    <name type="synonym">Thysanopoda norvegica</name>
    <dbReference type="NCBI Taxonomy" id="48144"/>
    <lineage>
        <taxon>Eukaryota</taxon>
        <taxon>Metazoa</taxon>
        <taxon>Ecdysozoa</taxon>
        <taxon>Arthropoda</taxon>
        <taxon>Crustacea</taxon>
        <taxon>Multicrustacea</taxon>
        <taxon>Malacostraca</taxon>
        <taxon>Eumalacostraca</taxon>
        <taxon>Eucarida</taxon>
        <taxon>Euphausiacea</taxon>
        <taxon>Euphausiidae</taxon>
        <taxon>Meganyctiphanes</taxon>
    </lineage>
</organism>
<feature type="compositionally biased region" description="Acidic residues" evidence="6">
    <location>
        <begin position="580"/>
        <end position="595"/>
    </location>
</feature>
<keyword evidence="10" id="KW-1185">Reference proteome</keyword>
<dbReference type="FunFam" id="3.30.70.2460:FF:000001">
    <property type="entry name" value="DNA repair protein Rad4 family"/>
    <property type="match status" value="1"/>
</dbReference>
<evidence type="ECO:0000313" key="9">
    <source>
        <dbReference type="EMBL" id="CAL4161170.1"/>
    </source>
</evidence>
<feature type="domain" description="Rad4 beta-hairpin" evidence="7">
    <location>
        <begin position="152"/>
        <end position="208"/>
    </location>
</feature>
<feature type="compositionally biased region" description="Basic residues" evidence="6">
    <location>
        <begin position="526"/>
        <end position="537"/>
    </location>
</feature>
<dbReference type="Proteomes" id="UP001497623">
    <property type="component" value="Unassembled WGS sequence"/>
</dbReference>
<accession>A0AAV2S5R0</accession>
<dbReference type="GO" id="GO:0003684">
    <property type="term" value="F:damaged DNA binding"/>
    <property type="evidence" value="ECO:0007669"/>
    <property type="project" value="InterPro"/>
</dbReference>
<dbReference type="AlphaFoldDB" id="A0AAV2S5R0"/>
<dbReference type="GO" id="GO:0003697">
    <property type="term" value="F:single-stranded DNA binding"/>
    <property type="evidence" value="ECO:0007669"/>
    <property type="project" value="TreeGrafter"/>
</dbReference>
<feature type="region of interest" description="Disordered" evidence="6">
    <location>
        <begin position="402"/>
        <end position="604"/>
    </location>
</feature>
<evidence type="ECO:0000256" key="4">
    <source>
        <dbReference type="ARBA" id="ARBA00023204"/>
    </source>
</evidence>
<dbReference type="Pfam" id="PF10405">
    <property type="entry name" value="BHD_3"/>
    <property type="match status" value="1"/>
</dbReference>
<feature type="non-terminal residue" evidence="9">
    <location>
        <position position="623"/>
    </location>
</feature>
<comment type="subcellular location">
    <subcellularLocation>
        <location evidence="1">Nucleus</location>
    </subcellularLocation>
</comment>
<dbReference type="SMART" id="SM01032">
    <property type="entry name" value="BHD_3"/>
    <property type="match status" value="1"/>
</dbReference>
<dbReference type="InterPro" id="IPR018328">
    <property type="entry name" value="Rad4_beta-hairpin_dom3"/>
</dbReference>
<keyword evidence="5" id="KW-0539">Nucleus</keyword>
<dbReference type="GO" id="GO:0006289">
    <property type="term" value="P:nucleotide-excision repair"/>
    <property type="evidence" value="ECO:0007669"/>
    <property type="project" value="InterPro"/>
</dbReference>
<dbReference type="Gene3D" id="3.30.70.2460">
    <property type="entry name" value="Rad4, beta-hairpin domain BHD3"/>
    <property type="match status" value="1"/>
</dbReference>
<dbReference type="GO" id="GO:0071942">
    <property type="term" value="C:XPC complex"/>
    <property type="evidence" value="ECO:0007669"/>
    <property type="project" value="TreeGrafter"/>
</dbReference>
<keyword evidence="3" id="KW-0227">DNA damage</keyword>
<dbReference type="SMART" id="SM01031">
    <property type="entry name" value="BHD_2"/>
    <property type="match status" value="1"/>
</dbReference>
<dbReference type="PANTHER" id="PTHR12135:SF0">
    <property type="entry name" value="DNA REPAIR PROTEIN COMPLEMENTING XP-C CELLS"/>
    <property type="match status" value="1"/>
</dbReference>
<evidence type="ECO:0000259" key="7">
    <source>
        <dbReference type="SMART" id="SM01031"/>
    </source>
</evidence>
<dbReference type="GO" id="GO:0000111">
    <property type="term" value="C:nucleotide-excision repair factor 2 complex"/>
    <property type="evidence" value="ECO:0007669"/>
    <property type="project" value="TreeGrafter"/>
</dbReference>
<feature type="compositionally biased region" description="Basic and acidic residues" evidence="6">
    <location>
        <begin position="420"/>
        <end position="430"/>
    </location>
</feature>
<protein>
    <recommendedName>
        <fullName evidence="11">DNA repair protein complementing XP-C cells</fullName>
    </recommendedName>
</protein>